<keyword evidence="7" id="KW-0325">Glycoprotein</keyword>
<dbReference type="PANTHER" id="PTHR23097">
    <property type="entry name" value="TUMOR NECROSIS FACTOR RECEPTOR SUPERFAMILY MEMBER"/>
    <property type="match status" value="1"/>
</dbReference>
<keyword evidence="2" id="KW-0964">Secreted</keyword>
<dbReference type="STRING" id="113540.ENSSFOP00015001372"/>
<feature type="non-terminal residue" evidence="9">
    <location>
        <position position="1"/>
    </location>
</feature>
<sequence length="289" mass="32794">FIDKTDFLLTAGSPERNTVCERCPRGHFSSVASATEHCAPHKNCSALGRRTLRAGTPAHDTVCEDEAQCSQLRDRCLSGMYHPHHVTLCEDTMFQFLASQQLCWHQVDCLWDWLPGRKVDRRSAEWTKEACSPLQGALRLLSLWRDQNRGQEKLFGIIRGLNHCEKLLSRCARPDNLTLDDLRAVVDSLPGDPVGDKDIRLVLRSCRPREHLLRILRAWRVQNPEQDVAKGLALGLSKLRHRSVPRQLYRSIRKIGKVLGTFSAQKANEKTFSDLIRGATCLTSKSYNN</sequence>
<evidence type="ECO:0000256" key="1">
    <source>
        <dbReference type="ARBA" id="ARBA00004613"/>
    </source>
</evidence>
<dbReference type="Pfam" id="PF23630">
    <property type="entry name" value="Death_TNFRSF11B"/>
    <property type="match status" value="2"/>
</dbReference>
<reference evidence="9 10" key="1">
    <citation type="submission" date="2015-08" db="EMBL/GenBank/DDBJ databases">
        <title>The genome of the Asian arowana (Scleropages formosus).</title>
        <authorList>
            <person name="Tan M.H."/>
            <person name="Gan H.M."/>
            <person name="Croft L.J."/>
            <person name="Austin C.M."/>
        </authorList>
    </citation>
    <scope>NUCLEOTIDE SEQUENCE [LARGE SCALE GENOMIC DNA]</scope>
    <source>
        <strain evidence="9">Aro1</strain>
    </source>
</reference>
<dbReference type="GO" id="GO:0005576">
    <property type="term" value="C:extracellular region"/>
    <property type="evidence" value="ECO:0007669"/>
    <property type="project" value="UniProtKB-SubCell"/>
</dbReference>
<evidence type="ECO:0000256" key="3">
    <source>
        <dbReference type="ARBA" id="ARBA00022703"/>
    </source>
</evidence>
<evidence type="ECO:0000256" key="2">
    <source>
        <dbReference type="ARBA" id="ARBA00022525"/>
    </source>
</evidence>
<evidence type="ECO:0000313" key="10">
    <source>
        <dbReference type="Proteomes" id="UP000034805"/>
    </source>
</evidence>
<dbReference type="InterPro" id="IPR057633">
    <property type="entry name" value="Death_TNF11B"/>
</dbReference>
<keyword evidence="6" id="KW-1015">Disulfide bond</keyword>
<dbReference type="Proteomes" id="UP000034805">
    <property type="component" value="Unassembled WGS sequence"/>
</dbReference>
<organism evidence="9 10">
    <name type="scientific">Scleropages formosus</name>
    <name type="common">Asian bonytongue</name>
    <name type="synonym">Osteoglossum formosum</name>
    <dbReference type="NCBI Taxonomy" id="113540"/>
    <lineage>
        <taxon>Eukaryota</taxon>
        <taxon>Metazoa</taxon>
        <taxon>Chordata</taxon>
        <taxon>Craniata</taxon>
        <taxon>Vertebrata</taxon>
        <taxon>Euteleostomi</taxon>
        <taxon>Actinopterygii</taxon>
        <taxon>Neopterygii</taxon>
        <taxon>Teleostei</taxon>
        <taxon>Osteoglossocephala</taxon>
        <taxon>Osteoglossomorpha</taxon>
        <taxon>Osteoglossiformes</taxon>
        <taxon>Osteoglossidae</taxon>
        <taxon>Scleropages</taxon>
    </lineage>
</organism>
<evidence type="ECO:0000313" key="9">
    <source>
        <dbReference type="EMBL" id="KPP56988.1"/>
    </source>
</evidence>
<dbReference type="GO" id="GO:0006915">
    <property type="term" value="P:apoptotic process"/>
    <property type="evidence" value="ECO:0007669"/>
    <property type="project" value="UniProtKB-KW"/>
</dbReference>
<dbReference type="InterPro" id="IPR001368">
    <property type="entry name" value="TNFR/NGFR_Cys_rich_reg"/>
</dbReference>
<keyword evidence="3" id="KW-0053">Apoptosis</keyword>
<evidence type="ECO:0000256" key="4">
    <source>
        <dbReference type="ARBA" id="ARBA00022729"/>
    </source>
</evidence>
<protein>
    <recommendedName>
        <fullName evidence="8">TNFR-Cys domain-containing protein</fullName>
    </recommendedName>
</protein>
<dbReference type="Gene3D" id="2.10.50.10">
    <property type="entry name" value="Tumor Necrosis Factor Receptor, subunit A, domain 2"/>
    <property type="match status" value="1"/>
</dbReference>
<accession>A0A0P7TTT9</accession>
<proteinExistence type="predicted"/>
<dbReference type="SUPFAM" id="SSF57586">
    <property type="entry name" value="TNF receptor-like"/>
    <property type="match status" value="1"/>
</dbReference>
<keyword evidence="5" id="KW-0677">Repeat</keyword>
<dbReference type="PANTHER" id="PTHR23097:SF90">
    <property type="entry name" value="TUMOR NECROSIS FACTOR RECEPTOR SUPERFAMILY MEMBER 11B"/>
    <property type="match status" value="1"/>
</dbReference>
<evidence type="ECO:0000256" key="6">
    <source>
        <dbReference type="ARBA" id="ARBA00023157"/>
    </source>
</evidence>
<feature type="domain" description="TNFR-Cys" evidence="8">
    <location>
        <begin position="23"/>
        <end position="63"/>
    </location>
</feature>
<comment type="subcellular location">
    <subcellularLocation>
        <location evidence="1">Secreted</location>
    </subcellularLocation>
</comment>
<keyword evidence="4" id="KW-0732">Signal</keyword>
<dbReference type="InterPro" id="IPR052459">
    <property type="entry name" value="TNFRSF_decoy_receptor"/>
</dbReference>
<evidence type="ECO:0000256" key="5">
    <source>
        <dbReference type="ARBA" id="ARBA00022737"/>
    </source>
</evidence>
<gene>
    <name evidence="9" type="ORF">Z043_125340</name>
</gene>
<name>A0A0P7TTT9_SCLFO</name>
<comment type="caution">
    <text evidence="9">The sequence shown here is derived from an EMBL/GenBank/DDBJ whole genome shotgun (WGS) entry which is preliminary data.</text>
</comment>
<evidence type="ECO:0000259" key="8">
    <source>
        <dbReference type="SMART" id="SM00208"/>
    </source>
</evidence>
<evidence type="ECO:0000256" key="7">
    <source>
        <dbReference type="ARBA" id="ARBA00023180"/>
    </source>
</evidence>
<dbReference type="AlphaFoldDB" id="A0A0P7TTT9"/>
<dbReference type="SMART" id="SM00208">
    <property type="entry name" value="TNFR"/>
    <property type="match status" value="1"/>
</dbReference>
<dbReference type="EMBL" id="JARO02018089">
    <property type="protein sequence ID" value="KPP56988.1"/>
    <property type="molecule type" value="Genomic_DNA"/>
</dbReference>